<dbReference type="AlphaFoldDB" id="A0AAV9K951"/>
<evidence type="ECO:0000256" key="2">
    <source>
        <dbReference type="ARBA" id="ARBA00008676"/>
    </source>
</evidence>
<evidence type="ECO:0000313" key="7">
    <source>
        <dbReference type="Proteomes" id="UP001311915"/>
    </source>
</evidence>
<gene>
    <name evidence="6" type="ORF">R3W88_030348</name>
</gene>
<dbReference type="EC" id="2.1.2.11" evidence="3"/>
<keyword evidence="4" id="KW-0808">Transferase</keyword>
<dbReference type="Pfam" id="PF02548">
    <property type="entry name" value="Pantoate_transf"/>
    <property type="match status" value="1"/>
</dbReference>
<dbReference type="InterPro" id="IPR003700">
    <property type="entry name" value="Pantoate_hydroxy_MeTrfase"/>
</dbReference>
<dbReference type="SUPFAM" id="SSF51621">
    <property type="entry name" value="Phosphoenolpyruvate/pyruvate domain"/>
    <property type="match status" value="1"/>
</dbReference>
<evidence type="ECO:0000313" key="6">
    <source>
        <dbReference type="EMBL" id="KAK4709423.1"/>
    </source>
</evidence>
<comment type="similarity">
    <text evidence="2">Belongs to the PanB family.</text>
</comment>
<keyword evidence="7" id="KW-1185">Reference proteome</keyword>
<comment type="pathway">
    <text evidence="1">Cofactor biosynthesis; (R)-pantothenate biosynthesis; (R)-pantoate from 3-methyl-2-oxobutanoate: step 1/2.</text>
</comment>
<dbReference type="PANTHER" id="PTHR20881">
    <property type="entry name" value="3-METHYL-2-OXOBUTANOATE HYDROXYMETHYLTRANSFERASE"/>
    <property type="match status" value="1"/>
</dbReference>
<dbReference type="InterPro" id="IPR015813">
    <property type="entry name" value="Pyrv/PenolPyrv_kinase-like_dom"/>
</dbReference>
<comment type="caution">
    <text evidence="6">The sequence shown here is derived from an EMBL/GenBank/DDBJ whole genome shotgun (WGS) entry which is preliminary data.</text>
</comment>
<dbReference type="GO" id="GO:0000287">
    <property type="term" value="F:magnesium ion binding"/>
    <property type="evidence" value="ECO:0007669"/>
    <property type="project" value="TreeGrafter"/>
</dbReference>
<dbReference type="EMBL" id="JAWPEI010000012">
    <property type="protein sequence ID" value="KAK4709423.1"/>
    <property type="molecule type" value="Genomic_DNA"/>
</dbReference>
<dbReference type="Gene3D" id="3.20.20.60">
    <property type="entry name" value="Phosphoenolpyruvate-binding domains"/>
    <property type="match status" value="1"/>
</dbReference>
<dbReference type="Proteomes" id="UP001311915">
    <property type="component" value="Unassembled WGS sequence"/>
</dbReference>
<evidence type="ECO:0000256" key="5">
    <source>
        <dbReference type="ARBA" id="ARBA00049172"/>
    </source>
</evidence>
<sequence length="135" mass="14127">MPHPFRHAPVGIFEESKQHRVKVVETAMALQEAGCFSVGLECVPAPVAAATASALRIPTIGIGAGPFCSGQVTPKFCKQFGQVGDVINKALLDTRKNPYKIGAADMDGFLNELQKLGFNDAASAAAAAAEKIQTS</sequence>
<name>A0AAV9K951_9SOLN</name>
<evidence type="ECO:0000256" key="3">
    <source>
        <dbReference type="ARBA" id="ARBA00012618"/>
    </source>
</evidence>
<evidence type="ECO:0000256" key="4">
    <source>
        <dbReference type="ARBA" id="ARBA00022679"/>
    </source>
</evidence>
<dbReference type="GO" id="GO:0005739">
    <property type="term" value="C:mitochondrion"/>
    <property type="evidence" value="ECO:0007669"/>
    <property type="project" value="TreeGrafter"/>
</dbReference>
<dbReference type="PANTHER" id="PTHR20881:SF0">
    <property type="entry name" value="3-METHYL-2-OXOBUTANOATE HYDROXYMETHYLTRANSFERASE"/>
    <property type="match status" value="1"/>
</dbReference>
<proteinExistence type="inferred from homology"/>
<dbReference type="GO" id="GO:0003864">
    <property type="term" value="F:3-methyl-2-oxobutanoate hydroxymethyltransferase activity"/>
    <property type="evidence" value="ECO:0007669"/>
    <property type="project" value="UniProtKB-EC"/>
</dbReference>
<comment type="catalytic activity">
    <reaction evidence="5">
        <text>(6R)-5,10-methylene-5,6,7,8-tetrahydrofolate + 3-methyl-2-oxobutanoate + H2O = 2-dehydropantoate + (6S)-5,6,7,8-tetrahydrofolate</text>
        <dbReference type="Rhea" id="RHEA:11824"/>
        <dbReference type="ChEBI" id="CHEBI:11561"/>
        <dbReference type="ChEBI" id="CHEBI:11851"/>
        <dbReference type="ChEBI" id="CHEBI:15377"/>
        <dbReference type="ChEBI" id="CHEBI:15636"/>
        <dbReference type="ChEBI" id="CHEBI:57453"/>
        <dbReference type="EC" id="2.1.2.11"/>
    </reaction>
</comment>
<evidence type="ECO:0000256" key="1">
    <source>
        <dbReference type="ARBA" id="ARBA00005033"/>
    </source>
</evidence>
<accession>A0AAV9K951</accession>
<protein>
    <recommendedName>
        <fullName evidence="3">3-methyl-2-oxobutanoate hydroxymethyltransferase</fullName>
        <ecNumber evidence="3">2.1.2.11</ecNumber>
    </recommendedName>
</protein>
<dbReference type="GO" id="GO:0015940">
    <property type="term" value="P:pantothenate biosynthetic process"/>
    <property type="evidence" value="ECO:0007669"/>
    <property type="project" value="InterPro"/>
</dbReference>
<reference evidence="6 7" key="1">
    <citation type="submission" date="2023-10" db="EMBL/GenBank/DDBJ databases">
        <title>Genome-Wide Identification Analysis in wild type Solanum Pinnatisectum Reveals Some Genes Defensing Phytophthora Infestans.</title>
        <authorList>
            <person name="Sun C."/>
        </authorList>
    </citation>
    <scope>NUCLEOTIDE SEQUENCE [LARGE SCALE GENOMIC DNA]</scope>
    <source>
        <strain evidence="6">LQN</strain>
        <tissue evidence="6">Leaf</tissue>
    </source>
</reference>
<dbReference type="InterPro" id="IPR040442">
    <property type="entry name" value="Pyrv_kinase-like_dom_sf"/>
</dbReference>
<organism evidence="6 7">
    <name type="scientific">Solanum pinnatisectum</name>
    <name type="common">tansyleaf nightshade</name>
    <dbReference type="NCBI Taxonomy" id="50273"/>
    <lineage>
        <taxon>Eukaryota</taxon>
        <taxon>Viridiplantae</taxon>
        <taxon>Streptophyta</taxon>
        <taxon>Embryophyta</taxon>
        <taxon>Tracheophyta</taxon>
        <taxon>Spermatophyta</taxon>
        <taxon>Magnoliopsida</taxon>
        <taxon>eudicotyledons</taxon>
        <taxon>Gunneridae</taxon>
        <taxon>Pentapetalae</taxon>
        <taxon>asterids</taxon>
        <taxon>lamiids</taxon>
        <taxon>Solanales</taxon>
        <taxon>Solanaceae</taxon>
        <taxon>Solanoideae</taxon>
        <taxon>Solaneae</taxon>
        <taxon>Solanum</taxon>
    </lineage>
</organism>